<dbReference type="PANTHER" id="PTHR15678:SF6">
    <property type="entry name" value="BRIDGE-LIKE LIPID TRANSFER PROTEIN FAMILY MEMBER 2"/>
    <property type="match status" value="1"/>
</dbReference>
<feature type="region of interest" description="Disordered" evidence="1">
    <location>
        <begin position="1244"/>
        <end position="1300"/>
    </location>
</feature>
<feature type="region of interest" description="Disordered" evidence="1">
    <location>
        <begin position="1318"/>
        <end position="1367"/>
    </location>
</feature>
<dbReference type="InterPro" id="IPR019449">
    <property type="entry name" value="FMP27_WPPW_RBG"/>
</dbReference>
<dbReference type="KEGG" id="mrr:Moror_7445"/>
<evidence type="ECO:0000313" key="4">
    <source>
        <dbReference type="Proteomes" id="UP000017559"/>
    </source>
</evidence>
<name>V2XU87_MONRO</name>
<feature type="compositionally biased region" description="Polar residues" evidence="1">
    <location>
        <begin position="1037"/>
        <end position="1068"/>
    </location>
</feature>
<evidence type="ECO:0000313" key="3">
    <source>
        <dbReference type="EMBL" id="ESK96100.1"/>
    </source>
</evidence>
<sequence>MRLVFHWSLRASFKGDVRYHMKGLRDPYDIVDMGAGFVLSWRGNTKLLVGRKNEARELIQVISDSMFIAIPNVSLRQYPSPQSAPFKKICAKFLSGVRFGIGFVFERACGPSCTRCTGDAFHRTCRFFDFKPHYEVTLGKKSETPVMNGPNDSFAGFRSDFIHLSLSLTSSIRNLKPNKPLASSLHLTPKAFTYFYSWWSLFDSTMSLPIRLGSYYSSRMMSPKFGRHLATLKYHIFVPHLYVMHGYMDDSKETWVDGVTPWLGVKAMVDEFQVDMHQRDQETIVPGIAPSSVKVTRRKPFYAAELVMKGLDLRALLATFPEPEKQDIDVVTPPHKSNYRTLADIPTTDPESPWHDMDDFIETDWVPTSDANNASFHLLPIASCPRFAYFKKNSALLDDTMQSSKFGNEDTHQCSLGKEPSVPQVQTSLAKRRIEQLGRTPERNAGDTQSRQRKIGLLEQYIDVLQKAETRPSSMEAYDYQMPADSVSPDEWAEFDNVYQIHCPKLFLDSAVRDIMMQYYYCSRARRGFEYHMATRAIKFIRDQAKVTHSADSDHQLKDHHHHHHTAQAAASAIRKIFAGDSGKTQGKKSFDVKKSSESSALNPMGGWSEGVSLRKSHCCLLLKPQVVLRDRDAAEDTCVVTAVQVKLQSFVIMDDLNVEDPISGKVMSRTYAVLSGMQTFAPTSASSFEDSCVPLEVLIDLRCESEEFERLVPQTDATFHYDKFNRLRLRNNVTSVARKSTDSTGVVGPNHLQDQTDLIQVHIPNFTVTANDQHFQIISNIITKLLLFSDAAHKTRIDKLSTMMFTYDFTDLTSAAEVVSGVQRQIRNALDVEYNAHKSGRLDDEELAFELLKLRAHIVSLTEELNLLFEAIKFAQDRYDDQNDRKSALLLNASSSEISWRMLDDQRNMLAKLAVQNIDYYWLSRQDSSTVNNLSVGNLQAFDGSKDAKWAEIVSKYDDPPNHPLLKRGLFLTSTWIVLPPVGGITIYETFEMNLHPLRLQVDARVGKRIMEYLWPARKDRPEAIEEGSLEIIGDPQTTVQVSGRSSLDSPRSIMSRQASNSGTPSSGLAPPLRRLGASRSFTDLRMSASESSELSRPLLQRTRSSEALRLRGNVKTPESLDHTRTMKKPDANGGRNSSAGDAAEMRTRSSQKTFVLVRISSLHLLLSVMKEESFVCQDARIRTRDLEFRNQTWSFEELVNQFIPSDMSWKGWVKMALHQPLVPVLPVARELISKTKWIASKGGHSLAEHSTPKPSRLKPIAGPQQESARSSEEAMDEHLSHNTQDPPHSRTRWKKASRRVPEPVLFAEKLTAEPDLFHSSDHIETIQSPGRQRVLSLFSRSSSRSGHSNTPVPHFGRKSAEASRR</sequence>
<dbReference type="Proteomes" id="UP000017559">
    <property type="component" value="Unassembled WGS sequence"/>
</dbReference>
<dbReference type="HOGENOM" id="CLU_000592_0_0_1"/>
<feature type="region of interest" description="Disordered" evidence="1">
    <location>
        <begin position="1088"/>
        <end position="1148"/>
    </location>
</feature>
<feature type="compositionally biased region" description="Basic residues" evidence="1">
    <location>
        <begin position="1291"/>
        <end position="1300"/>
    </location>
</feature>
<organism evidence="3 4">
    <name type="scientific">Moniliophthora roreri (strain MCA 2997)</name>
    <name type="common">Cocoa frosty pod rot fungus</name>
    <name type="synonym">Crinipellis roreri</name>
    <dbReference type="NCBI Taxonomy" id="1381753"/>
    <lineage>
        <taxon>Eukaryota</taxon>
        <taxon>Fungi</taxon>
        <taxon>Dikarya</taxon>
        <taxon>Basidiomycota</taxon>
        <taxon>Agaricomycotina</taxon>
        <taxon>Agaricomycetes</taxon>
        <taxon>Agaricomycetidae</taxon>
        <taxon>Agaricales</taxon>
        <taxon>Marasmiineae</taxon>
        <taxon>Marasmiaceae</taxon>
        <taxon>Moniliophthora</taxon>
    </lineage>
</organism>
<feature type="domain" description="FMP27 WPPW motif-containing RBG unit" evidence="2">
    <location>
        <begin position="264"/>
        <end position="699"/>
    </location>
</feature>
<feature type="compositionally biased region" description="Basic and acidic residues" evidence="1">
    <location>
        <begin position="1271"/>
        <end position="1282"/>
    </location>
</feature>
<feature type="compositionally biased region" description="Basic and acidic residues" evidence="1">
    <location>
        <begin position="1120"/>
        <end position="1132"/>
    </location>
</feature>
<dbReference type="PANTHER" id="PTHR15678">
    <property type="entry name" value="ANTIGEN MLAA-22-RELATED"/>
    <property type="match status" value="1"/>
</dbReference>
<feature type="region of interest" description="Disordered" evidence="1">
    <location>
        <begin position="1036"/>
        <end position="1075"/>
    </location>
</feature>
<dbReference type="EMBL" id="AWSO01000055">
    <property type="protein sequence ID" value="ESK96100.1"/>
    <property type="molecule type" value="Genomic_DNA"/>
</dbReference>
<feature type="compositionally biased region" description="Low complexity" evidence="1">
    <location>
        <begin position="1337"/>
        <end position="1347"/>
    </location>
</feature>
<dbReference type="InterPro" id="IPR045167">
    <property type="entry name" value="Hobbit"/>
</dbReference>
<evidence type="ECO:0000256" key="1">
    <source>
        <dbReference type="SAM" id="MobiDB-lite"/>
    </source>
</evidence>
<accession>V2XU87</accession>
<dbReference type="SMART" id="SM01216">
    <property type="entry name" value="Fmp27_WPPW"/>
    <property type="match status" value="1"/>
</dbReference>
<protein>
    <recommendedName>
        <fullName evidence="2">FMP27 WPPW motif-containing RBG unit domain-containing protein</fullName>
    </recommendedName>
</protein>
<dbReference type="Pfam" id="PF10344">
    <property type="entry name" value="Hobbit"/>
    <property type="match status" value="2"/>
</dbReference>
<evidence type="ECO:0000259" key="2">
    <source>
        <dbReference type="SMART" id="SM01216"/>
    </source>
</evidence>
<keyword evidence="4" id="KW-1185">Reference proteome</keyword>
<comment type="caution">
    <text evidence="3">The sequence shown here is derived from an EMBL/GenBank/DDBJ whole genome shotgun (WGS) entry which is preliminary data.</text>
</comment>
<dbReference type="STRING" id="1381753.V2XU87"/>
<proteinExistence type="predicted"/>
<dbReference type="OrthoDB" id="1562405at2759"/>
<reference evidence="3 4" key="1">
    <citation type="journal article" date="2014" name="BMC Genomics">
        <title>Genome and secretome analysis of the hemibiotrophic fungal pathogen, Moniliophthora roreri, which causes frosty pod rot disease of cacao: mechanisms of the biotrophic and necrotrophic phases.</title>
        <authorList>
            <person name="Meinhardt L.W."/>
            <person name="Costa G.G.L."/>
            <person name="Thomazella D.P.T."/>
            <person name="Teixeira P.J.P.L."/>
            <person name="Carazzolle M.F."/>
            <person name="Schuster S.C."/>
            <person name="Carlson J.E."/>
            <person name="Guiltinan M.J."/>
            <person name="Mieczkowski P."/>
            <person name="Farmer A."/>
            <person name="Ramaraj T."/>
            <person name="Crozier J."/>
            <person name="Davis R.E."/>
            <person name="Shao J."/>
            <person name="Melnick R.L."/>
            <person name="Pereira G.A.G."/>
            <person name="Bailey B.A."/>
        </authorList>
    </citation>
    <scope>NUCLEOTIDE SEQUENCE [LARGE SCALE GENOMIC DNA]</scope>
    <source>
        <strain evidence="3 4">MCA 2997</strain>
    </source>
</reference>
<gene>
    <name evidence="3" type="ORF">Moror_7445</name>
</gene>